<name>A0A914PS03_9BILA</name>
<dbReference type="AlphaFoldDB" id="A0A914PS03"/>
<keyword evidence="2" id="KW-0732">Signal</keyword>
<accession>A0A914PS03</accession>
<dbReference type="Proteomes" id="UP000887578">
    <property type="component" value="Unplaced"/>
</dbReference>
<feature type="chain" id="PRO_5037678355" evidence="2">
    <location>
        <begin position="23"/>
        <end position="440"/>
    </location>
</feature>
<evidence type="ECO:0000313" key="4">
    <source>
        <dbReference type="WBParaSite" id="PDA_v2.g20929.t1"/>
    </source>
</evidence>
<evidence type="ECO:0000256" key="1">
    <source>
        <dbReference type="SAM" id="Phobius"/>
    </source>
</evidence>
<dbReference type="WBParaSite" id="PDA_v2.g20929.t1">
    <property type="protein sequence ID" value="PDA_v2.g20929.t1"/>
    <property type="gene ID" value="PDA_v2.g20929"/>
</dbReference>
<protein>
    <submittedName>
        <fullName evidence="4">Uncharacterized protein</fullName>
    </submittedName>
</protein>
<feature type="signal peptide" evidence="2">
    <location>
        <begin position="1"/>
        <end position="22"/>
    </location>
</feature>
<keyword evidence="1" id="KW-0812">Transmembrane</keyword>
<organism evidence="3 4">
    <name type="scientific">Panagrolaimus davidi</name>
    <dbReference type="NCBI Taxonomy" id="227884"/>
    <lineage>
        <taxon>Eukaryota</taxon>
        <taxon>Metazoa</taxon>
        <taxon>Ecdysozoa</taxon>
        <taxon>Nematoda</taxon>
        <taxon>Chromadorea</taxon>
        <taxon>Rhabditida</taxon>
        <taxon>Tylenchina</taxon>
        <taxon>Panagrolaimomorpha</taxon>
        <taxon>Panagrolaimoidea</taxon>
        <taxon>Panagrolaimidae</taxon>
        <taxon>Panagrolaimus</taxon>
    </lineage>
</organism>
<reference evidence="4" key="1">
    <citation type="submission" date="2022-11" db="UniProtKB">
        <authorList>
            <consortium name="WormBaseParasite"/>
        </authorList>
    </citation>
    <scope>IDENTIFICATION</scope>
</reference>
<keyword evidence="1" id="KW-1133">Transmembrane helix</keyword>
<evidence type="ECO:0000313" key="3">
    <source>
        <dbReference type="Proteomes" id="UP000887578"/>
    </source>
</evidence>
<keyword evidence="3" id="KW-1185">Reference proteome</keyword>
<keyword evidence="1" id="KW-0472">Membrane</keyword>
<sequence length="440" mass="50418">MDNFINNFRVLLFLSCIVGSHASTEIFEVNKKVFIKHDEQIVTVFQKDHIRSKIFSLNAKSFHIPPPEAIKNLTVSSIKAEVVQYANQLTAEYNFRIEERFKQTCSYHTERSKRFIPIPFGIIAIAGATLLFYGIVMSVRNEIILDGLQRQLTEAQEQLNTVSTALYNLTNTFAEYQYVTKFKFDFNAYARTFEKTNYEFLNLLHSKKALRIDEIPETISRYFEDVTADDPQKKFYYLKLLSCEEQQIIVELTVADSIPSHTLHCHSYSDVGSFDDNVYTKFILPGLYCYHNDTCSTVDRNQCLKAEGHLQCTESAFFQCNCEINNIQQCQAKAQLAPPNFVHIDKTGNILTIATTATFYEIIKYNGNKIVRLVPESKIFSVTLNAEDRLKIGGIIVDGESEEPTFIARLFPDTFTMDPVPTTPPIPIEKKTKNSCQLFH</sequence>
<proteinExistence type="predicted"/>
<feature type="transmembrane region" description="Helical" evidence="1">
    <location>
        <begin position="115"/>
        <end position="136"/>
    </location>
</feature>
<evidence type="ECO:0000256" key="2">
    <source>
        <dbReference type="SAM" id="SignalP"/>
    </source>
</evidence>